<sequence>MTSASMRTVQASTAPVLEIEGLSIELPAGADRSHAAKNLDIRIYPGQTTCIVGESGSGKSLAALATMRLLPEGVRMSGGAIRLNGQNLAALTEAQMRGVRGRDIGMIFQEPLTALNPVMRIGDQIREVLEVHGQGSRASRTAKAMELITEVGLPEPARIIRAFPHELSGGQRQRVVIAMALALEPRLLIADEPTTALDVTTQAQILKLIADLRERHHMAVMFITHDFGVVREIADRVIVMRHGERVEEGSAREVLGNPQHAYTRQLLDAVPTMVPPPARRLPEEEALVVSNLNKTYGQRQMFAAKRTVHAVSDVSFAIRRGETLGLVGESGSGKSTVGRCVIRLIEPDTGTIRVGDLQIDNLSLRELRPQRRRVQMVFQDPFGSLDQRRTVGASISEGMIANGASTAQARARSIELLELVGLQPAAVDRYPHEFSGGQRQRVGIARALALNPDVLIADEAVSALDVSVQYQVLQLLREVQARMGLAILFVTHDLRVAAQMCDRIAVMQKGKLVELQDTRDLLSSPRHAYTKALLASVPGHDMMPLREAARVVAEEAA</sequence>
<dbReference type="Gene3D" id="3.40.50.300">
    <property type="entry name" value="P-loop containing nucleotide triphosphate hydrolases"/>
    <property type="match status" value="2"/>
</dbReference>
<dbReference type="Pfam" id="PF00005">
    <property type="entry name" value="ABC_tran"/>
    <property type="match status" value="2"/>
</dbReference>
<dbReference type="PROSITE" id="PS00211">
    <property type="entry name" value="ABC_TRANSPORTER_1"/>
    <property type="match status" value="2"/>
</dbReference>
<dbReference type="InterPro" id="IPR050319">
    <property type="entry name" value="ABC_transp_ATP-bind"/>
</dbReference>
<dbReference type="GO" id="GO:0016887">
    <property type="term" value="F:ATP hydrolysis activity"/>
    <property type="evidence" value="ECO:0007669"/>
    <property type="project" value="InterPro"/>
</dbReference>
<dbReference type="InterPro" id="IPR013563">
    <property type="entry name" value="Oligopep_ABC_C"/>
</dbReference>
<dbReference type="PANTHER" id="PTHR43776">
    <property type="entry name" value="TRANSPORT ATP-BINDING PROTEIN"/>
    <property type="match status" value="1"/>
</dbReference>
<keyword evidence="4" id="KW-0547">Nucleotide-binding</keyword>
<dbReference type="FunFam" id="3.40.50.300:FF:000016">
    <property type="entry name" value="Oligopeptide ABC transporter ATP-binding component"/>
    <property type="match status" value="1"/>
</dbReference>
<dbReference type="AlphaFoldDB" id="A0A931H3S6"/>
<evidence type="ECO:0000259" key="6">
    <source>
        <dbReference type="PROSITE" id="PS50893"/>
    </source>
</evidence>
<dbReference type="Proteomes" id="UP000651050">
    <property type="component" value="Unassembled WGS sequence"/>
</dbReference>
<dbReference type="RefSeq" id="WP_231402372.1">
    <property type="nucleotide sequence ID" value="NZ_JADWYS010000001.1"/>
</dbReference>
<dbReference type="PANTHER" id="PTHR43776:SF7">
    <property type="entry name" value="D,D-DIPEPTIDE TRANSPORT ATP-BINDING PROTEIN DDPF-RELATED"/>
    <property type="match status" value="1"/>
</dbReference>
<feature type="domain" description="ABC transporter" evidence="6">
    <location>
        <begin position="17"/>
        <end position="267"/>
    </location>
</feature>
<dbReference type="Pfam" id="PF08352">
    <property type="entry name" value="oligo_HPY"/>
    <property type="match status" value="2"/>
</dbReference>
<reference evidence="7" key="1">
    <citation type="submission" date="2020-11" db="EMBL/GenBank/DDBJ databases">
        <title>Bacterial whole genome sequence for Caenimonas sp. DR4.4.</title>
        <authorList>
            <person name="Le V."/>
            <person name="Ko S.-R."/>
            <person name="Ahn C.-Y."/>
            <person name="Oh H.-M."/>
        </authorList>
    </citation>
    <scope>NUCLEOTIDE SEQUENCE</scope>
    <source>
        <strain evidence="7">DR4.4</strain>
    </source>
</reference>
<evidence type="ECO:0000256" key="5">
    <source>
        <dbReference type="ARBA" id="ARBA00022840"/>
    </source>
</evidence>
<dbReference type="SMART" id="SM00382">
    <property type="entry name" value="AAA"/>
    <property type="match status" value="2"/>
</dbReference>
<dbReference type="CDD" id="cd03257">
    <property type="entry name" value="ABC_NikE_OppD_transporters"/>
    <property type="match status" value="2"/>
</dbReference>
<dbReference type="NCBIfam" id="NF007739">
    <property type="entry name" value="PRK10419.1"/>
    <property type="match status" value="2"/>
</dbReference>
<organism evidence="7 8">
    <name type="scientific">Caenimonas aquaedulcis</name>
    <dbReference type="NCBI Taxonomy" id="2793270"/>
    <lineage>
        <taxon>Bacteria</taxon>
        <taxon>Pseudomonadati</taxon>
        <taxon>Pseudomonadota</taxon>
        <taxon>Betaproteobacteria</taxon>
        <taxon>Burkholderiales</taxon>
        <taxon>Comamonadaceae</taxon>
        <taxon>Caenimonas</taxon>
    </lineage>
</organism>
<proteinExistence type="inferred from homology"/>
<feature type="domain" description="ABC transporter" evidence="6">
    <location>
        <begin position="287"/>
        <end position="534"/>
    </location>
</feature>
<evidence type="ECO:0000313" key="7">
    <source>
        <dbReference type="EMBL" id="MBG9387987.1"/>
    </source>
</evidence>
<keyword evidence="3" id="KW-1003">Cell membrane</keyword>
<dbReference type="EMBL" id="JADWYS010000001">
    <property type="protein sequence ID" value="MBG9387987.1"/>
    <property type="molecule type" value="Genomic_DNA"/>
</dbReference>
<protein>
    <submittedName>
        <fullName evidence="7">ABC transporter ATP-binding protein</fullName>
    </submittedName>
</protein>
<gene>
    <name evidence="7" type="ORF">I5803_08145</name>
</gene>
<dbReference type="InterPro" id="IPR027417">
    <property type="entry name" value="P-loop_NTPase"/>
</dbReference>
<evidence type="ECO:0000256" key="3">
    <source>
        <dbReference type="ARBA" id="ARBA00022475"/>
    </source>
</evidence>
<evidence type="ECO:0000256" key="1">
    <source>
        <dbReference type="ARBA" id="ARBA00005417"/>
    </source>
</evidence>
<evidence type="ECO:0000313" key="8">
    <source>
        <dbReference type="Proteomes" id="UP000651050"/>
    </source>
</evidence>
<dbReference type="SUPFAM" id="SSF52540">
    <property type="entry name" value="P-loop containing nucleoside triphosphate hydrolases"/>
    <property type="match status" value="2"/>
</dbReference>
<comment type="similarity">
    <text evidence="1">Belongs to the ABC transporter superfamily.</text>
</comment>
<comment type="caution">
    <text evidence="7">The sequence shown here is derived from an EMBL/GenBank/DDBJ whole genome shotgun (WGS) entry which is preliminary data.</text>
</comment>
<dbReference type="GO" id="GO:0005524">
    <property type="term" value="F:ATP binding"/>
    <property type="evidence" value="ECO:0007669"/>
    <property type="project" value="UniProtKB-KW"/>
</dbReference>
<evidence type="ECO:0000256" key="2">
    <source>
        <dbReference type="ARBA" id="ARBA00022448"/>
    </source>
</evidence>
<name>A0A931H3S6_9BURK</name>
<dbReference type="InterPro" id="IPR003593">
    <property type="entry name" value="AAA+_ATPase"/>
</dbReference>
<dbReference type="GO" id="GO:0055085">
    <property type="term" value="P:transmembrane transport"/>
    <property type="evidence" value="ECO:0007669"/>
    <property type="project" value="UniProtKB-ARBA"/>
</dbReference>
<dbReference type="InterPro" id="IPR017871">
    <property type="entry name" value="ABC_transporter-like_CS"/>
</dbReference>
<accession>A0A931H3S6</accession>
<keyword evidence="8" id="KW-1185">Reference proteome</keyword>
<dbReference type="GO" id="GO:0015833">
    <property type="term" value="P:peptide transport"/>
    <property type="evidence" value="ECO:0007669"/>
    <property type="project" value="InterPro"/>
</dbReference>
<dbReference type="InterPro" id="IPR003439">
    <property type="entry name" value="ABC_transporter-like_ATP-bd"/>
</dbReference>
<evidence type="ECO:0000256" key="4">
    <source>
        <dbReference type="ARBA" id="ARBA00022741"/>
    </source>
</evidence>
<keyword evidence="2" id="KW-0813">Transport</keyword>
<keyword evidence="5 7" id="KW-0067">ATP-binding</keyword>
<dbReference type="NCBIfam" id="NF008453">
    <property type="entry name" value="PRK11308.1"/>
    <property type="match status" value="2"/>
</dbReference>
<dbReference type="PROSITE" id="PS50893">
    <property type="entry name" value="ABC_TRANSPORTER_2"/>
    <property type="match status" value="2"/>
</dbReference>
<keyword evidence="3" id="KW-0472">Membrane</keyword>